<reference evidence="1 2" key="1">
    <citation type="journal article" date="2008" name="J. Mol. Biol.">
        <title>Genome comparison and proteomic characterization of Thermus thermophilus bacteriophages P23-45 and P74-26: siphoviruses with triplex-forming sequences and the longest known tails.</title>
        <authorList>
            <person name="Minakhin L."/>
            <person name="Goel M."/>
            <person name="Berdygulova Z."/>
            <person name="Ramanculov E."/>
            <person name="Florens L."/>
            <person name="Glazko G."/>
            <person name="Karamychev V.N."/>
            <person name="Slesarev A.I."/>
            <person name="Kozyavkin S.A."/>
            <person name="Khromov I."/>
            <person name="Ackermann H.W."/>
            <person name="Washburn M."/>
            <person name="Mushegian A."/>
            <person name="Severinov K."/>
        </authorList>
    </citation>
    <scope>NUCLEOTIDE SEQUENCE</scope>
</reference>
<dbReference type="RefSeq" id="YP_001467950.1">
    <property type="nucleotide sequence ID" value="NC_009803.1"/>
</dbReference>
<name>A7XXD2_BP234</name>
<evidence type="ECO:0000313" key="1">
    <source>
        <dbReference type="EMBL" id="ABU96930.1"/>
    </source>
</evidence>
<evidence type="ECO:0000313" key="2">
    <source>
        <dbReference type="Proteomes" id="UP000001132"/>
    </source>
</evidence>
<protein>
    <submittedName>
        <fullName evidence="1">Uncharacterized protein</fullName>
    </submittedName>
</protein>
<gene>
    <name evidence="1" type="ORF">P23p97</name>
</gene>
<dbReference type="EMBL" id="EU100883">
    <property type="protein sequence ID" value="ABU96930.1"/>
    <property type="molecule type" value="Genomic_DNA"/>
</dbReference>
<keyword evidence="2" id="KW-1185">Reference proteome</keyword>
<sequence>MASTFGSLFPNYLLVYPDETFVWDVSDDALVNALFQGPSDGALNGTPVSELDRLEYGKKYTYQGSDLLVVEYYLKSGSPWAVLLNEQYAAPLPSSLHVQRLRRRTSRLTINGKVLFSWAISGKPVYVQLDWEDLDPLTASVGIAVIATSRGNLQTLTLPAKERLVLLAGPPEVQATLSEGRTSMHWYAAGKVYEPDTVAAM</sequence>
<proteinExistence type="predicted"/>
<accession>A7XXD2</accession>
<dbReference type="GeneID" id="5600504"/>
<dbReference type="KEGG" id="vg:5600504"/>
<organism evidence="1 2">
    <name type="scientific">Thermus virus P23-45</name>
    <name type="common">Thermus thermophilus phage P23-45</name>
    <dbReference type="NCBI Taxonomy" id="2914006"/>
    <lineage>
        <taxon>Viruses</taxon>
        <taxon>Duplodnaviria</taxon>
        <taxon>Heunggongvirae</taxon>
        <taxon>Uroviricota</taxon>
        <taxon>Caudoviricetes</taxon>
        <taxon>Oshimavirus</taxon>
        <taxon>Oshimavirus P2345</taxon>
    </lineage>
</organism>
<dbReference type="Proteomes" id="UP000001132">
    <property type="component" value="Segment"/>
</dbReference>
<organismHost>
    <name type="scientific">Thermus thermophilus</name>
    <dbReference type="NCBI Taxonomy" id="274"/>
</organismHost>